<evidence type="ECO:0000256" key="2">
    <source>
        <dbReference type="ARBA" id="ARBA00022777"/>
    </source>
</evidence>
<comment type="similarity">
    <text evidence="3">Belongs to the bacterial glucokinase family.</text>
</comment>
<dbReference type="Gene3D" id="3.30.420.40">
    <property type="match status" value="1"/>
</dbReference>
<dbReference type="CDD" id="cd24008">
    <property type="entry name" value="ASKHA_NBD_GLK"/>
    <property type="match status" value="1"/>
</dbReference>
<dbReference type="InterPro" id="IPR050201">
    <property type="entry name" value="Bacterial_glucokinase"/>
</dbReference>
<dbReference type="EMBL" id="CP001280">
    <property type="protein sequence ID" value="ACK49142.1"/>
    <property type="molecule type" value="Genomic_DNA"/>
</dbReference>
<keyword evidence="5" id="KW-1185">Reference proteome</keyword>
<dbReference type="Proteomes" id="UP000002257">
    <property type="component" value="Chromosome"/>
</dbReference>
<dbReference type="STRING" id="395965.Msil_0161"/>
<dbReference type="GO" id="GO:0004340">
    <property type="term" value="F:glucokinase activity"/>
    <property type="evidence" value="ECO:0007669"/>
    <property type="project" value="UniProtKB-EC"/>
</dbReference>
<dbReference type="GO" id="GO:0005524">
    <property type="term" value="F:ATP binding"/>
    <property type="evidence" value="ECO:0007669"/>
    <property type="project" value="InterPro"/>
</dbReference>
<dbReference type="OrthoDB" id="9800595at2"/>
<dbReference type="InterPro" id="IPR043129">
    <property type="entry name" value="ATPase_NBD"/>
</dbReference>
<dbReference type="GO" id="GO:0005829">
    <property type="term" value="C:cytosol"/>
    <property type="evidence" value="ECO:0007669"/>
    <property type="project" value="TreeGrafter"/>
</dbReference>
<evidence type="ECO:0000256" key="3">
    <source>
        <dbReference type="RuleBase" id="RU004046"/>
    </source>
</evidence>
<proteinExistence type="inferred from homology"/>
<sequence>MTHAPVEKGVRLDFPFPIMLCDIGGTNARFALKSAPGAPLLPGPPIKTADYSCFEAALSTAFVGFAVKPRSVIACAAGPISGRSAKLTNAAWEIDGAAIARELSLDQGLLLNDFEAQALTLPVLEHDWTTHIGPPVEAAPGVRLVIGVGTGLGAAALVEVEGRYLALASEAGHVDFAPVGAVEAAIWPHIRMSDQGRISAETILSGHGIARLHQARCAAAGLPPPTLDEIGVVREALAAPDGEEARTLGLFWVLVARCAGDLTLNLLAKGGVIFSGGVLPRLTAFLDPAQFRARFEDKAPFGEMMQQIGTRLVIANEVVLPGLAAIAVDPDRYIIDYAARAWR</sequence>
<dbReference type="AlphaFoldDB" id="B8EN07"/>
<keyword evidence="2 4" id="KW-0418">Kinase</keyword>
<dbReference type="PANTHER" id="PTHR47690:SF1">
    <property type="entry name" value="GLUCOKINASE"/>
    <property type="match status" value="1"/>
</dbReference>
<dbReference type="PANTHER" id="PTHR47690">
    <property type="entry name" value="GLUCOKINASE"/>
    <property type="match status" value="1"/>
</dbReference>
<evidence type="ECO:0000256" key="1">
    <source>
        <dbReference type="ARBA" id="ARBA00022679"/>
    </source>
</evidence>
<dbReference type="HOGENOM" id="CLU_042582_1_0_5"/>
<keyword evidence="1 4" id="KW-0808">Transferase</keyword>
<dbReference type="KEGG" id="msl:Msil_0161"/>
<evidence type="ECO:0000313" key="4">
    <source>
        <dbReference type="EMBL" id="ACK49142.1"/>
    </source>
</evidence>
<protein>
    <submittedName>
        <fullName evidence="4">Glucokinase</fullName>
        <ecNumber evidence="4">2.7.1.2</ecNumber>
    </submittedName>
</protein>
<dbReference type="eggNOG" id="COG0837">
    <property type="taxonomic scope" value="Bacteria"/>
</dbReference>
<dbReference type="GO" id="GO:0006096">
    <property type="term" value="P:glycolytic process"/>
    <property type="evidence" value="ECO:0007669"/>
    <property type="project" value="InterPro"/>
</dbReference>
<dbReference type="Gene3D" id="3.40.367.20">
    <property type="match status" value="1"/>
</dbReference>
<dbReference type="InterPro" id="IPR003836">
    <property type="entry name" value="Glucokinase"/>
</dbReference>
<name>B8EN07_METSB</name>
<reference evidence="4 5" key="1">
    <citation type="journal article" date="2010" name="J. Bacteriol.">
        <title>Complete genome sequence of the aerobic facultative methanotroph Methylocella silvestris BL2.</title>
        <authorList>
            <person name="Chen Y."/>
            <person name="Crombie A."/>
            <person name="Rahman M.T."/>
            <person name="Dedysh S.N."/>
            <person name="Liesack W."/>
            <person name="Stott M.B."/>
            <person name="Alam M."/>
            <person name="Theisen A.R."/>
            <person name="Murrell J.C."/>
            <person name="Dunfield P.F."/>
        </authorList>
    </citation>
    <scope>NUCLEOTIDE SEQUENCE [LARGE SCALE GENOMIC DNA]</scope>
    <source>
        <strain evidence="5">DSM 15510 / CIP 108128 / LMG 27833 / NCIMB 13906 / BL2</strain>
    </source>
</reference>
<dbReference type="SUPFAM" id="SSF53067">
    <property type="entry name" value="Actin-like ATPase domain"/>
    <property type="match status" value="1"/>
</dbReference>
<organism evidence="4 5">
    <name type="scientific">Methylocella silvestris (strain DSM 15510 / CIP 108128 / LMG 27833 / NCIMB 13906 / BL2)</name>
    <dbReference type="NCBI Taxonomy" id="395965"/>
    <lineage>
        <taxon>Bacteria</taxon>
        <taxon>Pseudomonadati</taxon>
        <taxon>Pseudomonadota</taxon>
        <taxon>Alphaproteobacteria</taxon>
        <taxon>Hyphomicrobiales</taxon>
        <taxon>Beijerinckiaceae</taxon>
        <taxon>Methylocella</taxon>
    </lineage>
</organism>
<evidence type="ECO:0000313" key="5">
    <source>
        <dbReference type="Proteomes" id="UP000002257"/>
    </source>
</evidence>
<dbReference type="GO" id="GO:0005536">
    <property type="term" value="F:D-glucose binding"/>
    <property type="evidence" value="ECO:0007669"/>
    <property type="project" value="InterPro"/>
</dbReference>
<accession>B8EN07</accession>
<gene>
    <name evidence="4" type="ordered locus">Msil_0161</name>
</gene>
<dbReference type="Pfam" id="PF02685">
    <property type="entry name" value="Glucokinase"/>
    <property type="match status" value="1"/>
</dbReference>
<dbReference type="EC" id="2.7.1.2" evidence="4"/>